<evidence type="ECO:0000256" key="6">
    <source>
        <dbReference type="ARBA" id="ARBA00022837"/>
    </source>
</evidence>
<comment type="similarity">
    <text evidence="1 8">Belongs to the tannase family.</text>
</comment>
<gene>
    <name evidence="9" type="ORF">PG994_011804</name>
</gene>
<protein>
    <recommendedName>
        <fullName evidence="8">Carboxylic ester hydrolase</fullName>
        <ecNumber evidence="8">3.1.1.-</ecNumber>
    </recommendedName>
</protein>
<dbReference type="EC" id="3.1.1.-" evidence="8"/>
<dbReference type="InterPro" id="IPR011118">
    <property type="entry name" value="Tannase/feruloyl_esterase"/>
</dbReference>
<evidence type="ECO:0000256" key="5">
    <source>
        <dbReference type="ARBA" id="ARBA00022801"/>
    </source>
</evidence>
<dbReference type="GeneID" id="92096276"/>
<evidence type="ECO:0000313" key="10">
    <source>
        <dbReference type="Proteomes" id="UP001480595"/>
    </source>
</evidence>
<keyword evidence="4 8" id="KW-0732">Signal</keyword>
<organism evidence="9 10">
    <name type="scientific">Apiospora phragmitis</name>
    <dbReference type="NCBI Taxonomy" id="2905665"/>
    <lineage>
        <taxon>Eukaryota</taxon>
        <taxon>Fungi</taxon>
        <taxon>Dikarya</taxon>
        <taxon>Ascomycota</taxon>
        <taxon>Pezizomycotina</taxon>
        <taxon>Sordariomycetes</taxon>
        <taxon>Xylariomycetidae</taxon>
        <taxon>Amphisphaeriales</taxon>
        <taxon>Apiosporaceae</taxon>
        <taxon>Apiospora</taxon>
    </lineage>
</organism>
<dbReference type="Pfam" id="PF07519">
    <property type="entry name" value="Tannase"/>
    <property type="match status" value="2"/>
</dbReference>
<proteinExistence type="inferred from homology"/>
<evidence type="ECO:0000256" key="4">
    <source>
        <dbReference type="ARBA" id="ARBA00022729"/>
    </source>
</evidence>
<dbReference type="PANTHER" id="PTHR33938">
    <property type="entry name" value="FERULOYL ESTERASE B-RELATED"/>
    <property type="match status" value="1"/>
</dbReference>
<dbReference type="InterPro" id="IPR029058">
    <property type="entry name" value="AB_hydrolase_fold"/>
</dbReference>
<feature type="chain" id="PRO_5044953987" description="Carboxylic ester hydrolase" evidence="8">
    <location>
        <begin position="27"/>
        <end position="586"/>
    </location>
</feature>
<dbReference type="Proteomes" id="UP001480595">
    <property type="component" value="Unassembled WGS sequence"/>
</dbReference>
<keyword evidence="6" id="KW-0106">Calcium</keyword>
<dbReference type="RefSeq" id="XP_066712323.1">
    <property type="nucleotide sequence ID" value="XM_066863213.1"/>
</dbReference>
<evidence type="ECO:0000256" key="2">
    <source>
        <dbReference type="ARBA" id="ARBA00022487"/>
    </source>
</evidence>
<name>A0ABR1TWI0_9PEZI</name>
<evidence type="ECO:0000256" key="1">
    <source>
        <dbReference type="ARBA" id="ARBA00006249"/>
    </source>
</evidence>
<evidence type="ECO:0000313" key="9">
    <source>
        <dbReference type="EMBL" id="KAK8050074.1"/>
    </source>
</evidence>
<evidence type="ECO:0000256" key="7">
    <source>
        <dbReference type="ARBA" id="ARBA00023157"/>
    </source>
</evidence>
<sequence length="586" mass="63067">MSRKAWATRLLLWVALVPILVTAVGRRDVPPACNDHSFVNVLPPNVSVEKVVFVESGNTYGEGLRNLNYPIQPTNLPDLCAVTIFVKFSSASAYRFGLFLPVDWNNRILTYGNGGFGGGINWLDMGAGVKYGFAAISTDTGHNSTSGDISWALNNPETKTDWGWRSIHGSVEIGKKVVEAYYKKKIDYSYYSGCSTGGRQGLKEVQISPESFDGVLVGSAAWYTSHLNTWVSKVGTYNLPLTAPNHINASLFPAMAKEVVRQCDRLDGVEDGIISAPDACTPDYTVMACNRPGVNQSACLTAAQIATTAKAYGDYRAADGALLYPGLSPGCEDQWALVLGQNMTSLYGLNYARYFLYDDPGWQWQDYNDSAPAYAARTDPGRATADDYDLAPFRDRGGKMIMYHGLADGLLPAKGSDLYWERVVAATGGGNATATQQFFRYFTVPGMGHCGGTAVDAPWNFAAPFQAGTLGNDSWSVPGYRDARHDVLLALMGWVENGTAVDAVVATTWDASANASTPVRRQRPLCPYPATARWDGEGEVNAAESWRCEGHASTGPEVPKSVAAKSVGYSWATAGALGSMALSAVL</sequence>
<accession>A0ABR1TWI0</accession>
<evidence type="ECO:0000256" key="8">
    <source>
        <dbReference type="RuleBase" id="RU361238"/>
    </source>
</evidence>
<evidence type="ECO:0000256" key="3">
    <source>
        <dbReference type="ARBA" id="ARBA00022723"/>
    </source>
</evidence>
<keyword evidence="5 8" id="KW-0378">Hydrolase</keyword>
<keyword evidence="7" id="KW-1015">Disulfide bond</keyword>
<keyword evidence="3" id="KW-0479">Metal-binding</keyword>
<dbReference type="EMBL" id="JAQQWL010000011">
    <property type="protein sequence ID" value="KAK8050074.1"/>
    <property type="molecule type" value="Genomic_DNA"/>
</dbReference>
<keyword evidence="2" id="KW-0719">Serine esterase</keyword>
<comment type="caution">
    <text evidence="9">The sequence shown here is derived from an EMBL/GenBank/DDBJ whole genome shotgun (WGS) entry which is preliminary data.</text>
</comment>
<dbReference type="SUPFAM" id="SSF53474">
    <property type="entry name" value="alpha/beta-Hydrolases"/>
    <property type="match status" value="1"/>
</dbReference>
<feature type="signal peptide" evidence="8">
    <location>
        <begin position="1"/>
        <end position="26"/>
    </location>
</feature>
<keyword evidence="10" id="KW-1185">Reference proteome</keyword>
<reference evidence="9 10" key="1">
    <citation type="submission" date="2023-01" db="EMBL/GenBank/DDBJ databases">
        <title>Analysis of 21 Apiospora genomes using comparative genomics revels a genus with tremendous synthesis potential of carbohydrate active enzymes and secondary metabolites.</title>
        <authorList>
            <person name="Sorensen T."/>
        </authorList>
    </citation>
    <scope>NUCLEOTIDE SEQUENCE [LARGE SCALE GENOMIC DNA]</scope>
    <source>
        <strain evidence="9 10">CBS 135458</strain>
    </source>
</reference>
<dbReference type="PANTHER" id="PTHR33938:SF2">
    <property type="entry name" value="CARBOXYLIC ESTER HYDROLASE"/>
    <property type="match status" value="1"/>
</dbReference>